<dbReference type="OrthoDB" id="279522at2"/>
<dbReference type="EMBL" id="CP018154">
    <property type="protein sequence ID" value="APG63483.1"/>
    <property type="molecule type" value="Genomic_DNA"/>
</dbReference>
<reference evidence="2 3" key="1">
    <citation type="submission" date="2016-11" db="EMBL/GenBank/DDBJ databases">
        <title>Sphingorhabdus sp. LPB0140, isolated from marine environment.</title>
        <authorList>
            <person name="Kim E."/>
            <person name="Yi H."/>
        </authorList>
    </citation>
    <scope>NUCLEOTIDE SEQUENCE [LARGE SCALE GENOMIC DNA]</scope>
    <source>
        <strain evidence="2 3">LPB0140</strain>
    </source>
</reference>
<keyword evidence="1" id="KW-0472">Membrane</keyword>
<evidence type="ECO:0008006" key="4">
    <source>
        <dbReference type="Google" id="ProtNLM"/>
    </source>
</evidence>
<name>A0A1L3JEK8_9SPHN</name>
<keyword evidence="1" id="KW-1133">Transmembrane helix</keyword>
<sequence>MIWFRILLVSMFAALLYYTIVTIGISQNGVNLFPDFFGDMAAMEWPGQFNFDFMLMLMLSALWTAWRNNFSVSGLLLAVIAFFGGASFLSMYLLYLTFSEKRNVKAMLVGRTRL</sequence>
<accession>A0A1L3JEK8</accession>
<feature type="transmembrane region" description="Helical" evidence="1">
    <location>
        <begin position="72"/>
        <end position="98"/>
    </location>
</feature>
<feature type="transmembrane region" description="Helical" evidence="1">
    <location>
        <begin position="47"/>
        <end position="66"/>
    </location>
</feature>
<evidence type="ECO:0000256" key="1">
    <source>
        <dbReference type="SAM" id="Phobius"/>
    </source>
</evidence>
<proteinExistence type="predicted"/>
<keyword evidence="3" id="KW-1185">Reference proteome</keyword>
<dbReference type="Proteomes" id="UP000242561">
    <property type="component" value="Chromosome"/>
</dbReference>
<protein>
    <recommendedName>
        <fullName evidence="4">DUF2834 domain-containing protein</fullName>
    </recommendedName>
</protein>
<evidence type="ECO:0000313" key="2">
    <source>
        <dbReference type="EMBL" id="APG63483.1"/>
    </source>
</evidence>
<keyword evidence="1" id="KW-0812">Transmembrane</keyword>
<dbReference type="KEGG" id="sphl:LPB140_02190"/>
<gene>
    <name evidence="2" type="ORF">LPB140_02190</name>
</gene>
<organism evidence="2 3">
    <name type="scientific">Sphingorhabdus lutea</name>
    <dbReference type="NCBI Taxonomy" id="1913578"/>
    <lineage>
        <taxon>Bacteria</taxon>
        <taxon>Pseudomonadati</taxon>
        <taxon>Pseudomonadota</taxon>
        <taxon>Alphaproteobacteria</taxon>
        <taxon>Sphingomonadales</taxon>
        <taxon>Sphingomonadaceae</taxon>
        <taxon>Sphingorhabdus</taxon>
    </lineage>
</organism>
<feature type="transmembrane region" description="Helical" evidence="1">
    <location>
        <begin position="6"/>
        <end position="26"/>
    </location>
</feature>
<dbReference type="AlphaFoldDB" id="A0A1L3JEK8"/>
<dbReference type="STRING" id="1913578.LPB140_02190"/>
<evidence type="ECO:0000313" key="3">
    <source>
        <dbReference type="Proteomes" id="UP000242561"/>
    </source>
</evidence>